<gene>
    <name evidence="1" type="ORF">LJ752_10940</name>
</gene>
<protein>
    <recommendedName>
        <fullName evidence="3">SipW-cognate class signal peptide</fullName>
    </recommendedName>
</protein>
<accession>A0ABS8GJC6</accession>
<evidence type="ECO:0000313" key="2">
    <source>
        <dbReference type="Proteomes" id="UP001139168"/>
    </source>
</evidence>
<sequence>MEMNSVKSLRALKATCLILAAVVLGLMTVQGSYALWNAAVPSNAGTIQSADFKILVTQNGSTAEMKTLSQPLNLNLAQIKPSESSYTSISVTNSVNASRAMAVKPTIAVGLATEGFAEYLSVQAAVKPAGLTCEMAPYTGLQNLGEIAQNGTKEICLKATLKANTPISILGKTTSLPVTLTVSQIPA</sequence>
<evidence type="ECO:0000313" key="1">
    <source>
        <dbReference type="EMBL" id="MCC3266556.1"/>
    </source>
</evidence>
<proteinExistence type="predicted"/>
<dbReference type="EMBL" id="JAJFZQ010000006">
    <property type="protein sequence ID" value="MCC3266556.1"/>
    <property type="molecule type" value="Genomic_DNA"/>
</dbReference>
<dbReference type="RefSeq" id="WP_227891373.1">
    <property type="nucleotide sequence ID" value="NZ_JAJFZQ010000006.1"/>
</dbReference>
<keyword evidence="2" id="KW-1185">Reference proteome</keyword>
<organism evidence="1 2">
    <name type="scientific">Arthrobacter gengyunqii</name>
    <dbReference type="NCBI Taxonomy" id="2886940"/>
    <lineage>
        <taxon>Bacteria</taxon>
        <taxon>Bacillati</taxon>
        <taxon>Actinomycetota</taxon>
        <taxon>Actinomycetes</taxon>
        <taxon>Micrococcales</taxon>
        <taxon>Micrococcaceae</taxon>
        <taxon>Arthrobacter</taxon>
    </lineage>
</organism>
<comment type="caution">
    <text evidence="1">The sequence shown here is derived from an EMBL/GenBank/DDBJ whole genome shotgun (WGS) entry which is preliminary data.</text>
</comment>
<dbReference type="Proteomes" id="UP001139168">
    <property type="component" value="Unassembled WGS sequence"/>
</dbReference>
<evidence type="ECO:0008006" key="3">
    <source>
        <dbReference type="Google" id="ProtNLM"/>
    </source>
</evidence>
<reference evidence="1" key="1">
    <citation type="submission" date="2021-10" db="EMBL/GenBank/DDBJ databases">
        <title>Novel species in genus Arthrobacter.</title>
        <authorList>
            <person name="Liu Y."/>
        </authorList>
    </citation>
    <scope>NUCLEOTIDE SEQUENCE</scope>
    <source>
        <strain evidence="1">Zg-Y786</strain>
    </source>
</reference>
<name>A0ABS8GJC6_9MICC</name>